<dbReference type="EMBL" id="CAJRAU010000002">
    <property type="protein sequence ID" value="CAG5069182.1"/>
    <property type="molecule type" value="Genomic_DNA"/>
</dbReference>
<name>A0ABN7R9N8_9BACT</name>
<dbReference type="Proteomes" id="UP000679725">
    <property type="component" value="Unassembled WGS sequence"/>
</dbReference>
<protein>
    <submittedName>
        <fullName evidence="1">Uncharacterized protein</fullName>
    </submittedName>
</protein>
<accession>A0ABN7R9N8</accession>
<reference evidence="1 2" key="1">
    <citation type="submission" date="2021-04" db="EMBL/GenBank/DDBJ databases">
        <authorList>
            <person name="Rodrigo-Torres L."/>
            <person name="Arahal R. D."/>
            <person name="Lucena T."/>
        </authorList>
    </citation>
    <scope>NUCLEOTIDE SEQUENCE [LARGE SCALE GENOMIC DNA]</scope>
    <source>
        <strain evidence="1 2">CECT 9623</strain>
    </source>
</reference>
<keyword evidence="2" id="KW-1185">Reference proteome</keyword>
<dbReference type="RefSeq" id="WP_215233267.1">
    <property type="nucleotide sequence ID" value="NZ_CAJRAU010000002.1"/>
</dbReference>
<evidence type="ECO:0000313" key="2">
    <source>
        <dbReference type="Proteomes" id="UP000679725"/>
    </source>
</evidence>
<proteinExistence type="predicted"/>
<comment type="caution">
    <text evidence="1">The sequence shown here is derived from an EMBL/GenBank/DDBJ whole genome shotgun (WGS) entry which is preliminary data.</text>
</comment>
<gene>
    <name evidence="1" type="ORF">DYBT9623_01918</name>
</gene>
<sequence length="67" mass="8074">MFENNYTLYMAKKSRQEELIEIITIRLAELEIDLLIPLEDLPDEEFNDLIKEAIRLREMLRSLSDFE</sequence>
<organism evidence="1 2">
    <name type="scientific">Dyadobacter linearis</name>
    <dbReference type="NCBI Taxonomy" id="2823330"/>
    <lineage>
        <taxon>Bacteria</taxon>
        <taxon>Pseudomonadati</taxon>
        <taxon>Bacteroidota</taxon>
        <taxon>Cytophagia</taxon>
        <taxon>Cytophagales</taxon>
        <taxon>Spirosomataceae</taxon>
        <taxon>Dyadobacter</taxon>
    </lineage>
</organism>
<evidence type="ECO:0000313" key="1">
    <source>
        <dbReference type="EMBL" id="CAG5069182.1"/>
    </source>
</evidence>